<feature type="transmembrane region" description="Helical" evidence="9">
    <location>
        <begin position="234"/>
        <end position="259"/>
    </location>
</feature>
<feature type="transmembrane region" description="Helical" evidence="9">
    <location>
        <begin position="271"/>
        <end position="290"/>
    </location>
</feature>
<evidence type="ECO:0000256" key="5">
    <source>
        <dbReference type="ARBA" id="ARBA00022692"/>
    </source>
</evidence>
<accession>A0A852U666</accession>
<evidence type="ECO:0000256" key="3">
    <source>
        <dbReference type="ARBA" id="ARBA00022448"/>
    </source>
</evidence>
<reference evidence="11 12" key="1">
    <citation type="submission" date="2020-07" db="EMBL/GenBank/DDBJ databases">
        <title>Sequencing the genomes of 1000 actinobacteria strains.</title>
        <authorList>
            <person name="Klenk H.-P."/>
        </authorList>
    </citation>
    <scope>NUCLEOTIDE SEQUENCE [LARGE SCALE GENOMIC DNA]</scope>
    <source>
        <strain evidence="11 12">CXB654</strain>
    </source>
</reference>
<feature type="transmembrane region" description="Helical" evidence="9">
    <location>
        <begin position="98"/>
        <end position="117"/>
    </location>
</feature>
<dbReference type="InterPro" id="IPR011701">
    <property type="entry name" value="MFS"/>
</dbReference>
<evidence type="ECO:0000256" key="8">
    <source>
        <dbReference type="SAM" id="MobiDB-lite"/>
    </source>
</evidence>
<feature type="transmembrane region" description="Helical" evidence="9">
    <location>
        <begin position="327"/>
        <end position="345"/>
    </location>
</feature>
<keyword evidence="12" id="KW-1185">Reference proteome</keyword>
<evidence type="ECO:0000313" key="11">
    <source>
        <dbReference type="EMBL" id="NYE50363.1"/>
    </source>
</evidence>
<keyword evidence="7 9" id="KW-0472">Membrane</keyword>
<dbReference type="InterPro" id="IPR020846">
    <property type="entry name" value="MFS_dom"/>
</dbReference>
<dbReference type="NCBIfam" id="TIGR00710">
    <property type="entry name" value="efflux_Bcr_CflA"/>
    <property type="match status" value="1"/>
</dbReference>
<feature type="transmembrane region" description="Helical" evidence="9">
    <location>
        <begin position="302"/>
        <end position="321"/>
    </location>
</feature>
<evidence type="ECO:0000256" key="6">
    <source>
        <dbReference type="ARBA" id="ARBA00022989"/>
    </source>
</evidence>
<evidence type="ECO:0000313" key="12">
    <source>
        <dbReference type="Proteomes" id="UP000589036"/>
    </source>
</evidence>
<organism evidence="11 12">
    <name type="scientific">Spinactinospora alkalitolerans</name>
    <dbReference type="NCBI Taxonomy" id="687207"/>
    <lineage>
        <taxon>Bacteria</taxon>
        <taxon>Bacillati</taxon>
        <taxon>Actinomycetota</taxon>
        <taxon>Actinomycetes</taxon>
        <taxon>Streptosporangiales</taxon>
        <taxon>Nocardiopsidaceae</taxon>
        <taxon>Spinactinospora</taxon>
    </lineage>
</organism>
<comment type="similarity">
    <text evidence="2">Belongs to the major facilitator superfamily. Bcr/CmlA family.</text>
</comment>
<dbReference type="GO" id="GO:0005886">
    <property type="term" value="C:plasma membrane"/>
    <property type="evidence" value="ECO:0007669"/>
    <property type="project" value="UniProtKB-SubCell"/>
</dbReference>
<evidence type="ECO:0000256" key="4">
    <source>
        <dbReference type="ARBA" id="ARBA00022475"/>
    </source>
</evidence>
<dbReference type="GO" id="GO:1990961">
    <property type="term" value="P:xenobiotic detoxification by transmembrane export across the plasma membrane"/>
    <property type="evidence" value="ECO:0007669"/>
    <property type="project" value="InterPro"/>
</dbReference>
<gene>
    <name evidence="11" type="ORF">HDA32_005483</name>
</gene>
<sequence>MSIVAARPAATGSHTSTLTEAPRPRRSVVLLVFVLGALSATSSLATDLYLPAFPEIAADLNAPASQVQLTLTAIMVGLAVGQLVIGPMSDMWGRRVPLLIGVSLFTATSFLCMVAPSAEMFSLIRFVQGLAASAGAVISKAVVRDTFDGDSAAKFFSRLVLIVGLAPMLGPILGGQLLLLGPWQLIFAALGTAGLISFALVFFGMPESLPKERRRAPQMAATLRTFGRLLRDPGFIGPALIMALSFAMTFTYISTFSFISQNEFGASAQQFSLVFAVNTLGMVLGNQVNAALIGRMHTSRRLLAGLAGSVAAVAALAVLGVSGQANLVSVTAVLFVMMFCTGLISPNATTLAISSQSASVAGSSSALLGTLQFALGGGLAAASGLTSTGQATLTSMTAVMFGTVAAAALIFVHAALRGHTRSVL</sequence>
<keyword evidence="3" id="KW-0813">Transport</keyword>
<feature type="transmembrane region" description="Helical" evidence="9">
    <location>
        <begin position="28"/>
        <end position="46"/>
    </location>
</feature>
<dbReference type="CDD" id="cd17320">
    <property type="entry name" value="MFS_MdfA_MDR_like"/>
    <property type="match status" value="1"/>
</dbReference>
<feature type="region of interest" description="Disordered" evidence="8">
    <location>
        <begin position="1"/>
        <end position="20"/>
    </location>
</feature>
<dbReference type="GO" id="GO:0042910">
    <property type="term" value="F:xenobiotic transmembrane transporter activity"/>
    <property type="evidence" value="ECO:0007669"/>
    <property type="project" value="InterPro"/>
</dbReference>
<dbReference type="InterPro" id="IPR036259">
    <property type="entry name" value="MFS_trans_sf"/>
</dbReference>
<dbReference type="Proteomes" id="UP000589036">
    <property type="component" value="Unassembled WGS sequence"/>
</dbReference>
<feature type="transmembrane region" description="Helical" evidence="9">
    <location>
        <begin position="66"/>
        <end position="86"/>
    </location>
</feature>
<dbReference type="SUPFAM" id="SSF103473">
    <property type="entry name" value="MFS general substrate transporter"/>
    <property type="match status" value="1"/>
</dbReference>
<dbReference type="AlphaFoldDB" id="A0A852U666"/>
<evidence type="ECO:0000256" key="1">
    <source>
        <dbReference type="ARBA" id="ARBA00004651"/>
    </source>
</evidence>
<dbReference type="PROSITE" id="PS50850">
    <property type="entry name" value="MFS"/>
    <property type="match status" value="1"/>
</dbReference>
<dbReference type="PANTHER" id="PTHR23502:SF132">
    <property type="entry name" value="POLYAMINE TRANSPORTER 2-RELATED"/>
    <property type="match status" value="1"/>
</dbReference>
<feature type="transmembrane region" description="Helical" evidence="9">
    <location>
        <begin position="123"/>
        <end position="143"/>
    </location>
</feature>
<dbReference type="PANTHER" id="PTHR23502">
    <property type="entry name" value="MAJOR FACILITATOR SUPERFAMILY"/>
    <property type="match status" value="1"/>
</dbReference>
<keyword evidence="6 9" id="KW-1133">Transmembrane helix</keyword>
<dbReference type="InterPro" id="IPR005829">
    <property type="entry name" value="Sugar_transporter_CS"/>
</dbReference>
<keyword evidence="4" id="KW-1003">Cell membrane</keyword>
<feature type="domain" description="Major facilitator superfamily (MFS) profile" evidence="10">
    <location>
        <begin position="28"/>
        <end position="420"/>
    </location>
</feature>
<comment type="caution">
    <text evidence="11">The sequence shown here is derived from an EMBL/GenBank/DDBJ whole genome shotgun (WGS) entry which is preliminary data.</text>
</comment>
<feature type="transmembrane region" description="Helical" evidence="9">
    <location>
        <begin position="185"/>
        <end position="205"/>
    </location>
</feature>
<evidence type="ECO:0000256" key="7">
    <source>
        <dbReference type="ARBA" id="ARBA00023136"/>
    </source>
</evidence>
<dbReference type="PROSITE" id="PS00216">
    <property type="entry name" value="SUGAR_TRANSPORT_1"/>
    <property type="match status" value="1"/>
</dbReference>
<feature type="transmembrane region" description="Helical" evidence="9">
    <location>
        <begin position="397"/>
        <end position="416"/>
    </location>
</feature>
<proteinExistence type="inferred from homology"/>
<dbReference type="Gene3D" id="1.20.1720.10">
    <property type="entry name" value="Multidrug resistance protein D"/>
    <property type="match status" value="1"/>
</dbReference>
<keyword evidence="5 9" id="KW-0812">Transmembrane</keyword>
<feature type="transmembrane region" description="Helical" evidence="9">
    <location>
        <begin position="155"/>
        <end position="179"/>
    </location>
</feature>
<feature type="transmembrane region" description="Helical" evidence="9">
    <location>
        <begin position="366"/>
        <end position="385"/>
    </location>
</feature>
<dbReference type="InterPro" id="IPR004812">
    <property type="entry name" value="Efflux_drug-R_Bcr/CmlA"/>
</dbReference>
<evidence type="ECO:0000259" key="10">
    <source>
        <dbReference type="PROSITE" id="PS50850"/>
    </source>
</evidence>
<dbReference type="FunFam" id="1.20.1720.10:FF:000005">
    <property type="entry name" value="Bcr/CflA family efflux transporter"/>
    <property type="match status" value="1"/>
</dbReference>
<dbReference type="Pfam" id="PF07690">
    <property type="entry name" value="MFS_1"/>
    <property type="match status" value="1"/>
</dbReference>
<dbReference type="EMBL" id="JACCCC010000001">
    <property type="protein sequence ID" value="NYE50363.1"/>
    <property type="molecule type" value="Genomic_DNA"/>
</dbReference>
<name>A0A852U666_9ACTN</name>
<comment type="subcellular location">
    <subcellularLocation>
        <location evidence="1">Cell membrane</location>
        <topology evidence="1">Multi-pass membrane protein</topology>
    </subcellularLocation>
</comment>
<evidence type="ECO:0000256" key="9">
    <source>
        <dbReference type="SAM" id="Phobius"/>
    </source>
</evidence>
<evidence type="ECO:0000256" key="2">
    <source>
        <dbReference type="ARBA" id="ARBA00006236"/>
    </source>
</evidence>
<protein>
    <submittedName>
        <fullName evidence="11">DHA1 family bicyclomycin/chloramphenicol resistance-like MFS transporter</fullName>
    </submittedName>
</protein>